<dbReference type="SMART" id="SM00758">
    <property type="entry name" value="PA14"/>
    <property type="match status" value="1"/>
</dbReference>
<name>A0AB39SFJ5_9ACTN</name>
<reference evidence="7" key="1">
    <citation type="submission" date="2024-07" db="EMBL/GenBank/DDBJ databases">
        <authorList>
            <person name="Yu S.T."/>
        </authorList>
    </citation>
    <scope>NUCLEOTIDE SEQUENCE</scope>
    <source>
        <strain evidence="7">R35</strain>
    </source>
</reference>
<feature type="domain" description="PA14" evidence="6">
    <location>
        <begin position="37"/>
        <end position="177"/>
    </location>
</feature>
<dbReference type="SMART" id="SM00060">
    <property type="entry name" value="FN3"/>
    <property type="match status" value="3"/>
</dbReference>
<dbReference type="InterPro" id="IPR036116">
    <property type="entry name" value="FN3_sf"/>
</dbReference>
<accession>A0AB39SFJ5</accession>
<dbReference type="RefSeq" id="WP_369260819.1">
    <property type="nucleotide sequence ID" value="NZ_CP163440.1"/>
</dbReference>
<sequence length="809" mass="86913">MNPARGTTAAVSSALVLATAGALLTAVATPASAATSCASPVYKRQFFANTTFSGTPKKTDCDSAIDQNWGSGAPASGLPTNNFGVRWTVTRDFGSGGPFTFSAQALDGIRVYLDGTRKIDLWKNVSTTQSKSVKLTVPSGTHTVRVDYVNWTGSAKVKFTYAPRTSASDDTVKPLAPSGAAVTYTGSTGKAKVTWSRNKEMDLAGYRVFRRLKGGTTWTKLTTTTATSYTDTPPPTGQTYYYEVRAYDKAGNESSGTADQGVTTVDKTPPAAPFVEMDSCPADQPYAAPELVTTAANAADITLYEMQRLNAATGTWTTVYSGTKGAICDTGYQADGSKVTYRGRARDAAGNWSVYSAATTFTTSDRTPPATTADAHVAYESGVPHLAWSPVAGAASYQVLQYDPATGGYVEALTDGTTTTTTTRTDVVPRQRAAVADTYKYVVRSVDAKGNAAAPVEVALSMADRPEAIPAFETTASRFDEGVMIGWRSADPWTFDDGPLLTYKIIRTDTATGESTTVDKCKPNSSVDEPLEDPSTSWWWAGDDAPAYAGRKEIHGTCWDVSGASETKYEYRIVTVDPYGHVSQPGQAATATTPDTQRPAPVENLTAEQLPLGVHLTWTPPADDDVTGYYVWQSATDPDTGETVWKKNCWRNSSMAGTEILCPTVPDGTTHVYRVAATDVFGLYDDEGPDFFHTADISVALPDTRPPGWTGTDVREDQYPELYVDCSESSGLGDCSLLTDYRVERWDAATSSYVTLASGQVGVGDAYYMDTTVHEDRLGLYYYRVVYLDAAGTEVVSRSQAYGIWDDWL</sequence>
<evidence type="ECO:0000256" key="3">
    <source>
        <dbReference type="SAM" id="MobiDB-lite"/>
    </source>
</evidence>
<dbReference type="Gene3D" id="2.60.40.10">
    <property type="entry name" value="Immunoglobulins"/>
    <property type="match status" value="3"/>
</dbReference>
<feature type="signal peptide" evidence="4">
    <location>
        <begin position="1"/>
        <end position="33"/>
    </location>
</feature>
<keyword evidence="1" id="KW-0378">Hydrolase</keyword>
<dbReference type="PROSITE" id="PS51820">
    <property type="entry name" value="PA14"/>
    <property type="match status" value="1"/>
</dbReference>
<dbReference type="PROSITE" id="PS50853">
    <property type="entry name" value="FN3"/>
    <property type="match status" value="2"/>
</dbReference>
<dbReference type="SUPFAM" id="SSF49265">
    <property type="entry name" value="Fibronectin type III"/>
    <property type="match status" value="2"/>
</dbReference>
<evidence type="ECO:0000256" key="1">
    <source>
        <dbReference type="ARBA" id="ARBA00023295"/>
    </source>
</evidence>
<keyword evidence="2" id="KW-0119">Carbohydrate metabolism</keyword>
<gene>
    <name evidence="7" type="ORF">AB5J50_26775</name>
</gene>
<dbReference type="Pfam" id="PF07691">
    <property type="entry name" value="PA14"/>
    <property type="match status" value="1"/>
</dbReference>
<evidence type="ECO:0000259" key="5">
    <source>
        <dbReference type="PROSITE" id="PS50853"/>
    </source>
</evidence>
<evidence type="ECO:0000313" key="7">
    <source>
        <dbReference type="EMBL" id="XDQ64129.1"/>
    </source>
</evidence>
<dbReference type="GO" id="GO:0000272">
    <property type="term" value="P:polysaccharide catabolic process"/>
    <property type="evidence" value="ECO:0007669"/>
    <property type="project" value="UniProtKB-KW"/>
</dbReference>
<dbReference type="InterPro" id="IPR013783">
    <property type="entry name" value="Ig-like_fold"/>
</dbReference>
<dbReference type="InterPro" id="IPR037524">
    <property type="entry name" value="PA14/GLEYA"/>
</dbReference>
<feature type="domain" description="Fibronectin type-III" evidence="5">
    <location>
        <begin position="598"/>
        <end position="697"/>
    </location>
</feature>
<evidence type="ECO:0000256" key="4">
    <source>
        <dbReference type="SAM" id="SignalP"/>
    </source>
</evidence>
<evidence type="ECO:0000259" key="6">
    <source>
        <dbReference type="PROSITE" id="PS51820"/>
    </source>
</evidence>
<dbReference type="EMBL" id="CP163440">
    <property type="protein sequence ID" value="XDQ64129.1"/>
    <property type="molecule type" value="Genomic_DNA"/>
</dbReference>
<evidence type="ECO:0000256" key="2">
    <source>
        <dbReference type="ARBA" id="ARBA00023326"/>
    </source>
</evidence>
<feature type="domain" description="Fibronectin type-III" evidence="5">
    <location>
        <begin position="176"/>
        <end position="271"/>
    </location>
</feature>
<protein>
    <submittedName>
        <fullName evidence="7">PA14 domain-containing protein</fullName>
    </submittedName>
</protein>
<feature type="region of interest" description="Disordered" evidence="3">
    <location>
        <begin position="515"/>
        <end position="536"/>
    </location>
</feature>
<proteinExistence type="predicted"/>
<dbReference type="AlphaFoldDB" id="A0AB39SFJ5"/>
<dbReference type="CDD" id="cd00063">
    <property type="entry name" value="FN3"/>
    <property type="match status" value="1"/>
</dbReference>
<dbReference type="InterPro" id="IPR011658">
    <property type="entry name" value="PA14_dom"/>
</dbReference>
<dbReference type="Gene3D" id="3.90.182.10">
    <property type="entry name" value="Toxin - Anthrax Protective Antigen,domain 1"/>
    <property type="match status" value="1"/>
</dbReference>
<keyword evidence="1" id="KW-0326">Glycosidase</keyword>
<keyword evidence="4" id="KW-0732">Signal</keyword>
<dbReference type="InterPro" id="IPR003961">
    <property type="entry name" value="FN3_dom"/>
</dbReference>
<feature type="chain" id="PRO_5044322608" evidence="4">
    <location>
        <begin position="34"/>
        <end position="809"/>
    </location>
</feature>
<dbReference type="GO" id="GO:0016798">
    <property type="term" value="F:hydrolase activity, acting on glycosyl bonds"/>
    <property type="evidence" value="ECO:0007669"/>
    <property type="project" value="UniProtKB-KW"/>
</dbReference>
<organism evidence="7">
    <name type="scientific">Streptomyces sp. R35</name>
    <dbReference type="NCBI Taxonomy" id="3238630"/>
    <lineage>
        <taxon>Bacteria</taxon>
        <taxon>Bacillati</taxon>
        <taxon>Actinomycetota</taxon>
        <taxon>Actinomycetes</taxon>
        <taxon>Kitasatosporales</taxon>
        <taxon>Streptomycetaceae</taxon>
        <taxon>Streptomyces</taxon>
    </lineage>
</organism>
<keyword evidence="2" id="KW-0624">Polysaccharide degradation</keyword>
<dbReference type="SUPFAM" id="SSF56988">
    <property type="entry name" value="Anthrax protective antigen"/>
    <property type="match status" value="1"/>
</dbReference>